<dbReference type="SMART" id="SM00382">
    <property type="entry name" value="AAA"/>
    <property type="match status" value="1"/>
</dbReference>
<dbReference type="SUPFAM" id="SSF52540">
    <property type="entry name" value="P-loop containing nucleoside triphosphate hydrolases"/>
    <property type="match status" value="1"/>
</dbReference>
<dbReference type="GO" id="GO:0005524">
    <property type="term" value="F:ATP binding"/>
    <property type="evidence" value="ECO:0007669"/>
    <property type="project" value="UniProtKB-KW"/>
</dbReference>
<dbReference type="InterPro" id="IPR027417">
    <property type="entry name" value="P-loop_NTPase"/>
</dbReference>
<dbReference type="GO" id="GO:0016020">
    <property type="term" value="C:membrane"/>
    <property type="evidence" value="ECO:0007669"/>
    <property type="project" value="InterPro"/>
</dbReference>
<organism evidence="7 8">
    <name type="scientific">Catenibacillus scindens</name>
    <dbReference type="NCBI Taxonomy" id="673271"/>
    <lineage>
        <taxon>Bacteria</taxon>
        <taxon>Bacillati</taxon>
        <taxon>Bacillota</taxon>
        <taxon>Clostridia</taxon>
        <taxon>Lachnospirales</taxon>
        <taxon>Lachnospiraceae</taxon>
        <taxon>Catenibacillus</taxon>
    </lineage>
</organism>
<evidence type="ECO:0000256" key="5">
    <source>
        <dbReference type="SAM" id="MobiDB-lite"/>
    </source>
</evidence>
<sequence>MDKGNAIEVKDVKKKFRVYFDKGNQLKERLLFRSRNRYEDRWVLNGISFNVKKGEAVGLIGHNGCGKSTTLKLLTRIMYPTEGTIELSGRVSSLIELGAGFHPDMSGRENIYTNASIFGLTKKEIDERMDDIVEFSEMEQFLDNPVRTYSSGMYMRLAFSVAINVNADILLIDEILAVGDINFQAKCFNKLKEIKAQGTTIVIVSHSLGQIEQICDRTIWIDGGKIKADGKPRDVHPEYMDFMGQKRQVIAEKENARKEEKSGKKAGERGEDAESGESGEDKKRWGNGHARINKVRLLDEQGKSQSAFATGSPITIEMDYSVRQKVEDAVFGIGIFNQNGQQVYGTNTRIDQMDEFALEKDGTMSVHLDQVNLLPGIYLLDIAIESQVGVPVDYFREAYTFEMYSQIGDVGIVRLNHQWKI</sequence>
<accession>A0A7W8M5D9</accession>
<dbReference type="RefSeq" id="WP_183773791.1">
    <property type="nucleotide sequence ID" value="NZ_JACHFW010000007.1"/>
</dbReference>
<evidence type="ECO:0000256" key="3">
    <source>
        <dbReference type="ARBA" id="ARBA00022741"/>
    </source>
</evidence>
<feature type="region of interest" description="Disordered" evidence="5">
    <location>
        <begin position="253"/>
        <end position="286"/>
    </location>
</feature>
<dbReference type="PANTHER" id="PTHR46743">
    <property type="entry name" value="TEICHOIC ACIDS EXPORT ATP-BINDING PROTEIN TAGH"/>
    <property type="match status" value="1"/>
</dbReference>
<dbReference type="Pfam" id="PF14524">
    <property type="entry name" value="Wzt_C"/>
    <property type="match status" value="1"/>
</dbReference>
<protein>
    <submittedName>
        <fullName evidence="7">ABC-2 type transport system ATP-binding protein</fullName>
    </submittedName>
</protein>
<gene>
    <name evidence="7" type="ORF">HNP82_001958</name>
</gene>
<dbReference type="InterPro" id="IPR003439">
    <property type="entry name" value="ABC_transporter-like_ATP-bd"/>
</dbReference>
<comment type="caution">
    <text evidence="7">The sequence shown here is derived from an EMBL/GenBank/DDBJ whole genome shotgun (WGS) entry which is preliminary data.</text>
</comment>
<dbReference type="InterPro" id="IPR003593">
    <property type="entry name" value="AAA+_ATPase"/>
</dbReference>
<dbReference type="GO" id="GO:0016887">
    <property type="term" value="F:ATP hydrolysis activity"/>
    <property type="evidence" value="ECO:0007669"/>
    <property type="project" value="InterPro"/>
</dbReference>
<dbReference type="PANTHER" id="PTHR46743:SF2">
    <property type="entry name" value="TEICHOIC ACIDS EXPORT ATP-BINDING PROTEIN TAGH"/>
    <property type="match status" value="1"/>
</dbReference>
<evidence type="ECO:0000256" key="4">
    <source>
        <dbReference type="ARBA" id="ARBA00022840"/>
    </source>
</evidence>
<dbReference type="Pfam" id="PF00005">
    <property type="entry name" value="ABC_tran"/>
    <property type="match status" value="1"/>
</dbReference>
<evidence type="ECO:0000256" key="2">
    <source>
        <dbReference type="ARBA" id="ARBA00022448"/>
    </source>
</evidence>
<dbReference type="Gene3D" id="3.40.50.300">
    <property type="entry name" value="P-loop containing nucleotide triphosphate hydrolases"/>
    <property type="match status" value="1"/>
</dbReference>
<keyword evidence="3" id="KW-0547">Nucleotide-binding</keyword>
<proteinExistence type="inferred from homology"/>
<feature type="compositionally biased region" description="Basic and acidic residues" evidence="5">
    <location>
        <begin position="253"/>
        <end position="272"/>
    </location>
</feature>
<dbReference type="InterPro" id="IPR015860">
    <property type="entry name" value="ABC_transpr_TagH-like"/>
</dbReference>
<dbReference type="InterPro" id="IPR050683">
    <property type="entry name" value="Bact_Polysacc_Export_ATP-bd"/>
</dbReference>
<evidence type="ECO:0000313" key="8">
    <source>
        <dbReference type="Proteomes" id="UP000543642"/>
    </source>
</evidence>
<keyword evidence="8" id="KW-1185">Reference proteome</keyword>
<evidence type="ECO:0000313" key="7">
    <source>
        <dbReference type="EMBL" id="MBB5264819.1"/>
    </source>
</evidence>
<dbReference type="InterPro" id="IPR029439">
    <property type="entry name" value="Wzt_C"/>
</dbReference>
<evidence type="ECO:0000256" key="1">
    <source>
        <dbReference type="ARBA" id="ARBA00005417"/>
    </source>
</evidence>
<reference evidence="7 8" key="1">
    <citation type="submission" date="2020-08" db="EMBL/GenBank/DDBJ databases">
        <title>Genomic Encyclopedia of Type Strains, Phase IV (KMG-IV): sequencing the most valuable type-strain genomes for metagenomic binning, comparative biology and taxonomic classification.</title>
        <authorList>
            <person name="Goeker M."/>
        </authorList>
    </citation>
    <scope>NUCLEOTIDE SEQUENCE [LARGE SCALE GENOMIC DNA]</scope>
    <source>
        <strain evidence="7 8">DSM 106146</strain>
    </source>
</reference>
<dbReference type="EMBL" id="JACHFW010000007">
    <property type="protein sequence ID" value="MBB5264819.1"/>
    <property type="molecule type" value="Genomic_DNA"/>
</dbReference>
<keyword evidence="4 7" id="KW-0067">ATP-binding</keyword>
<dbReference type="PROSITE" id="PS50893">
    <property type="entry name" value="ABC_TRANSPORTER_2"/>
    <property type="match status" value="1"/>
</dbReference>
<keyword evidence="2" id="KW-0813">Transport</keyword>
<dbReference type="AlphaFoldDB" id="A0A7W8M5D9"/>
<dbReference type="CDD" id="cd03220">
    <property type="entry name" value="ABC_KpsT_Wzt"/>
    <property type="match status" value="1"/>
</dbReference>
<dbReference type="GO" id="GO:0140359">
    <property type="term" value="F:ABC-type transporter activity"/>
    <property type="evidence" value="ECO:0007669"/>
    <property type="project" value="InterPro"/>
</dbReference>
<name>A0A7W8M5D9_9FIRM</name>
<dbReference type="Proteomes" id="UP000543642">
    <property type="component" value="Unassembled WGS sequence"/>
</dbReference>
<evidence type="ECO:0000259" key="6">
    <source>
        <dbReference type="PROSITE" id="PS50893"/>
    </source>
</evidence>
<dbReference type="CDD" id="cd10147">
    <property type="entry name" value="Wzt_C-like"/>
    <property type="match status" value="1"/>
</dbReference>
<feature type="domain" description="ABC transporter" evidence="6">
    <location>
        <begin position="26"/>
        <end position="248"/>
    </location>
</feature>
<comment type="similarity">
    <text evidence="1">Belongs to the ABC transporter superfamily.</text>
</comment>
<dbReference type="Gene3D" id="2.70.50.60">
    <property type="entry name" value="abc- transporter (atp binding component) like domain"/>
    <property type="match status" value="1"/>
</dbReference>